<dbReference type="Proteomes" id="UP000004226">
    <property type="component" value="Unassembled WGS sequence"/>
</dbReference>
<protein>
    <submittedName>
        <fullName evidence="2">Uncharacterized protein</fullName>
    </submittedName>
</protein>
<gene>
    <name evidence="2" type="ORF">HMPREF0554_1652</name>
</gene>
<evidence type="ECO:0000256" key="1">
    <source>
        <dbReference type="SAM" id="Coils"/>
    </source>
</evidence>
<sequence length="187" mass="22403">MKMSIKEYMKEKNVSRRTIYNRIEKGQLEVIKEKNKTYIIKENLNINTKNTKIDIPELKELKEMFQLIQNSNELLKNFDYSFLRDRISSIEKSLINFTMDISRANIDMKEKMNTFSQNINEKTENIQKKNNNFMENILLINEQNSNFFKESIENLQAKIENLEAKFESIESKLDEIIKKQDKKGLFR</sequence>
<comment type="caution">
    <text evidence="2">The sequence shown here is derived from an EMBL/GenBank/DDBJ whole genome shotgun (WGS) entry which is preliminary data.</text>
</comment>
<keyword evidence="3" id="KW-1185">Reference proteome</keyword>
<feature type="coiled-coil region" evidence="1">
    <location>
        <begin position="112"/>
        <end position="179"/>
    </location>
</feature>
<dbReference type="eggNOG" id="ENOG502ZW6N">
    <property type="taxonomic scope" value="Bacteria"/>
</dbReference>
<reference evidence="2 3" key="1">
    <citation type="submission" date="2009-10" db="EMBL/GenBank/DDBJ databases">
        <authorList>
            <person name="Harkins D.M."/>
            <person name="Madupu R."/>
            <person name="Durkin A.S."/>
            <person name="Torralba M."/>
            <person name="Methe B."/>
            <person name="Sutton G.G."/>
            <person name="Strausberg R.L."/>
            <person name="Nelson K.E."/>
        </authorList>
    </citation>
    <scope>NUCLEOTIDE SEQUENCE [LARGE SCALE GENOMIC DNA]</scope>
    <source>
        <strain evidence="2 3">F0264</strain>
    </source>
</reference>
<accession>D0GLU6</accession>
<name>D0GLU6_9FUSO</name>
<evidence type="ECO:0000313" key="2">
    <source>
        <dbReference type="EMBL" id="EEY34932.1"/>
    </source>
</evidence>
<keyword evidence="1" id="KW-0175">Coiled coil</keyword>
<organism evidence="2 3">
    <name type="scientific">Pseudoleptotrichia goodfellowii F0264</name>
    <dbReference type="NCBI Taxonomy" id="596323"/>
    <lineage>
        <taxon>Bacteria</taxon>
        <taxon>Fusobacteriati</taxon>
        <taxon>Fusobacteriota</taxon>
        <taxon>Fusobacteriia</taxon>
        <taxon>Fusobacteriales</taxon>
        <taxon>Leptotrichiaceae</taxon>
        <taxon>Pseudoleptotrichia</taxon>
    </lineage>
</organism>
<dbReference type="EMBL" id="ADAD01000125">
    <property type="protein sequence ID" value="EEY34932.1"/>
    <property type="molecule type" value="Genomic_DNA"/>
</dbReference>
<dbReference type="AlphaFoldDB" id="D0GLU6"/>
<evidence type="ECO:0000313" key="3">
    <source>
        <dbReference type="Proteomes" id="UP000004226"/>
    </source>
</evidence>
<proteinExistence type="predicted"/>